<dbReference type="PANTHER" id="PTHR23513:SF11">
    <property type="entry name" value="STAPHYLOFERRIN A TRANSPORTER"/>
    <property type="match status" value="1"/>
</dbReference>
<feature type="transmembrane region" description="Helical" evidence="6">
    <location>
        <begin position="280"/>
        <end position="298"/>
    </location>
</feature>
<organism evidence="8 9">
    <name type="scientific">Saccharopolyspora rhizosphaerae</name>
    <dbReference type="NCBI Taxonomy" id="2492662"/>
    <lineage>
        <taxon>Bacteria</taxon>
        <taxon>Bacillati</taxon>
        <taxon>Actinomycetota</taxon>
        <taxon>Actinomycetes</taxon>
        <taxon>Pseudonocardiales</taxon>
        <taxon>Pseudonocardiaceae</taxon>
        <taxon>Saccharopolyspora</taxon>
    </lineage>
</organism>
<dbReference type="InterPro" id="IPR011701">
    <property type="entry name" value="MFS"/>
</dbReference>
<dbReference type="Proteomes" id="UP000274515">
    <property type="component" value="Unassembled WGS sequence"/>
</dbReference>
<evidence type="ECO:0000259" key="7">
    <source>
        <dbReference type="PROSITE" id="PS50850"/>
    </source>
</evidence>
<dbReference type="EMBL" id="RSAA01000001">
    <property type="protein sequence ID" value="RRO20561.1"/>
    <property type="molecule type" value="Genomic_DNA"/>
</dbReference>
<proteinExistence type="predicted"/>
<keyword evidence="2" id="KW-1003">Cell membrane</keyword>
<protein>
    <submittedName>
        <fullName evidence="8">MFS transporter</fullName>
    </submittedName>
</protein>
<feature type="transmembrane region" description="Helical" evidence="6">
    <location>
        <begin position="304"/>
        <end position="326"/>
    </location>
</feature>
<evidence type="ECO:0000313" key="9">
    <source>
        <dbReference type="Proteomes" id="UP000274515"/>
    </source>
</evidence>
<evidence type="ECO:0000256" key="4">
    <source>
        <dbReference type="ARBA" id="ARBA00022989"/>
    </source>
</evidence>
<evidence type="ECO:0000256" key="3">
    <source>
        <dbReference type="ARBA" id="ARBA00022692"/>
    </source>
</evidence>
<dbReference type="InterPro" id="IPR020846">
    <property type="entry name" value="MFS_dom"/>
</dbReference>
<dbReference type="AlphaFoldDB" id="A0A3R8QAG5"/>
<accession>A0A3R8QAG5</accession>
<dbReference type="RefSeq" id="WP_125088265.1">
    <property type="nucleotide sequence ID" value="NZ_RSAA01000001.1"/>
</dbReference>
<reference evidence="8 9" key="1">
    <citation type="submission" date="2018-11" db="EMBL/GenBank/DDBJ databases">
        <title>Saccharopolyspora rhizosphaerae sp. nov., an actinomycete isolated from rhizosphere soil in Thailand.</title>
        <authorList>
            <person name="Intra B."/>
            <person name="Euanorasetr J."/>
            <person name="Take A."/>
            <person name="Inahashi Y."/>
            <person name="Mori M."/>
            <person name="Panbangred W."/>
            <person name="Matsumoto A."/>
        </authorList>
    </citation>
    <scope>NUCLEOTIDE SEQUENCE [LARGE SCALE GENOMIC DNA]</scope>
    <source>
        <strain evidence="8 9">H219</strain>
    </source>
</reference>
<keyword evidence="4 6" id="KW-1133">Transmembrane helix</keyword>
<feature type="transmembrane region" description="Helical" evidence="6">
    <location>
        <begin position="214"/>
        <end position="239"/>
    </location>
</feature>
<keyword evidence="5 6" id="KW-0472">Membrane</keyword>
<feature type="domain" description="Major facilitator superfamily (MFS) profile" evidence="7">
    <location>
        <begin position="214"/>
        <end position="405"/>
    </location>
</feature>
<name>A0A3R8QAG5_9PSEU</name>
<feature type="transmembrane region" description="Helical" evidence="6">
    <location>
        <begin position="367"/>
        <end position="388"/>
    </location>
</feature>
<evidence type="ECO:0000313" key="8">
    <source>
        <dbReference type="EMBL" id="RRO20561.1"/>
    </source>
</evidence>
<evidence type="ECO:0000256" key="1">
    <source>
        <dbReference type="ARBA" id="ARBA00004651"/>
    </source>
</evidence>
<dbReference type="PROSITE" id="PS50850">
    <property type="entry name" value="MFS"/>
    <property type="match status" value="1"/>
</dbReference>
<dbReference type="CDD" id="cd06173">
    <property type="entry name" value="MFS_MefA_like"/>
    <property type="match status" value="1"/>
</dbReference>
<dbReference type="GO" id="GO:0005886">
    <property type="term" value="C:plasma membrane"/>
    <property type="evidence" value="ECO:0007669"/>
    <property type="project" value="UniProtKB-SubCell"/>
</dbReference>
<dbReference type="SUPFAM" id="SSF103473">
    <property type="entry name" value="MFS general substrate transporter"/>
    <property type="match status" value="1"/>
</dbReference>
<feature type="transmembrane region" description="Helical" evidence="6">
    <location>
        <begin position="7"/>
        <end position="30"/>
    </location>
</feature>
<dbReference type="PANTHER" id="PTHR23513">
    <property type="entry name" value="INTEGRAL MEMBRANE EFFLUX PROTEIN-RELATED"/>
    <property type="match status" value="1"/>
</dbReference>
<evidence type="ECO:0000256" key="5">
    <source>
        <dbReference type="ARBA" id="ARBA00023136"/>
    </source>
</evidence>
<evidence type="ECO:0000256" key="6">
    <source>
        <dbReference type="SAM" id="Phobius"/>
    </source>
</evidence>
<dbReference type="OrthoDB" id="9793136at2"/>
<comment type="caution">
    <text evidence="8">The sequence shown here is derived from an EMBL/GenBank/DDBJ whole genome shotgun (WGS) entry which is preliminary data.</text>
</comment>
<feature type="transmembrane region" description="Helical" evidence="6">
    <location>
        <begin position="338"/>
        <end position="361"/>
    </location>
</feature>
<keyword evidence="9" id="KW-1185">Reference proteome</keyword>
<gene>
    <name evidence="8" type="ORF">EIL87_01360</name>
</gene>
<comment type="subcellular location">
    <subcellularLocation>
        <location evidence="1">Cell membrane</location>
        <topology evidence="1">Multi-pass membrane protein</topology>
    </subcellularLocation>
</comment>
<dbReference type="InterPro" id="IPR036259">
    <property type="entry name" value="MFS_trans_sf"/>
</dbReference>
<feature type="transmembrane region" description="Helical" evidence="6">
    <location>
        <begin position="251"/>
        <end position="273"/>
    </location>
</feature>
<sequence length="405" mass="40854">MNRQLAGLIASTAISGLGTGMTMLAIPWFALVALGGTLHTGLVVAAETTGLLVGSAIGGGWVDRLGARRAAVTFDLTAAAVVTTVPALHHLEALTEPALIALAAALGLARAPAGTARHVLVPDIAARTGMAVERVTSAHDAPQQGAHALGAPVAGVVIAVLSAPAALLLDAVSFLLAAAITQACLPATRRSGPRSRGVAALREGWRFVLGDRTLLAIMSMVAVTNGLNAGLFTVLVPAYGVQVLGSPVQLGAVFAATSAALIVGSVGFALLGLRWPRRPTVAVCYLLVLGPRAAIFALQPPLWLLVALSRVLMLAFGPLNPILGAVKAERTPPAMRARAYAVISTAALAGMPLGTVLAGAVSAQIGLIASFALFAAAATGMSLCPLLFPAWRGLERPPTAAAATV</sequence>
<keyword evidence="3 6" id="KW-0812">Transmembrane</keyword>
<dbReference type="GO" id="GO:0022857">
    <property type="term" value="F:transmembrane transporter activity"/>
    <property type="evidence" value="ECO:0007669"/>
    <property type="project" value="InterPro"/>
</dbReference>
<evidence type="ECO:0000256" key="2">
    <source>
        <dbReference type="ARBA" id="ARBA00022475"/>
    </source>
</evidence>
<dbReference type="Pfam" id="PF07690">
    <property type="entry name" value="MFS_1"/>
    <property type="match status" value="1"/>
</dbReference>
<dbReference type="Gene3D" id="1.20.1250.20">
    <property type="entry name" value="MFS general substrate transporter like domains"/>
    <property type="match status" value="1"/>
</dbReference>
<feature type="transmembrane region" description="Helical" evidence="6">
    <location>
        <begin position="42"/>
        <end position="62"/>
    </location>
</feature>